<evidence type="ECO:0000256" key="1">
    <source>
        <dbReference type="ARBA" id="ARBA00004651"/>
    </source>
</evidence>
<dbReference type="EMBL" id="JADBEL010000004">
    <property type="protein sequence ID" value="MBE1553924.1"/>
    <property type="molecule type" value="Genomic_DNA"/>
</dbReference>
<dbReference type="InterPro" id="IPR000515">
    <property type="entry name" value="MetI-like"/>
</dbReference>
<evidence type="ECO:0000256" key="7">
    <source>
        <dbReference type="RuleBase" id="RU363032"/>
    </source>
</evidence>
<keyword evidence="5 7" id="KW-1133">Transmembrane helix</keyword>
<dbReference type="PROSITE" id="PS50928">
    <property type="entry name" value="ABC_TM1"/>
    <property type="match status" value="1"/>
</dbReference>
<dbReference type="Pfam" id="PF00528">
    <property type="entry name" value="BPD_transp_1"/>
    <property type="match status" value="1"/>
</dbReference>
<comment type="caution">
    <text evidence="9">The sequence shown here is derived from an EMBL/GenBank/DDBJ whole genome shotgun (WGS) entry which is preliminary data.</text>
</comment>
<evidence type="ECO:0000256" key="4">
    <source>
        <dbReference type="ARBA" id="ARBA00022692"/>
    </source>
</evidence>
<evidence type="ECO:0000313" key="10">
    <source>
        <dbReference type="Proteomes" id="UP000658225"/>
    </source>
</evidence>
<feature type="transmembrane region" description="Helical" evidence="7">
    <location>
        <begin position="156"/>
        <end position="181"/>
    </location>
</feature>
<keyword evidence="10" id="KW-1185">Reference proteome</keyword>
<evidence type="ECO:0000259" key="8">
    <source>
        <dbReference type="PROSITE" id="PS50928"/>
    </source>
</evidence>
<evidence type="ECO:0000313" key="9">
    <source>
        <dbReference type="EMBL" id="MBE1553924.1"/>
    </source>
</evidence>
<dbReference type="InterPro" id="IPR025966">
    <property type="entry name" value="OppC_N"/>
</dbReference>
<dbReference type="Pfam" id="PF12911">
    <property type="entry name" value="OppC_N"/>
    <property type="match status" value="1"/>
</dbReference>
<keyword evidence="2 7" id="KW-0813">Transport</keyword>
<name>A0A927MFU4_9BACL</name>
<dbReference type="AlphaFoldDB" id="A0A927MFU4"/>
<dbReference type="InterPro" id="IPR053523">
    <property type="entry name" value="Oligopeptide_permease_AppC"/>
</dbReference>
<dbReference type="SUPFAM" id="SSF161098">
    <property type="entry name" value="MetI-like"/>
    <property type="match status" value="1"/>
</dbReference>
<keyword evidence="3" id="KW-1003">Cell membrane</keyword>
<evidence type="ECO:0000256" key="5">
    <source>
        <dbReference type="ARBA" id="ARBA00022989"/>
    </source>
</evidence>
<dbReference type="InterPro" id="IPR035906">
    <property type="entry name" value="MetI-like_sf"/>
</dbReference>
<accession>A0A927MFU4</accession>
<protein>
    <submittedName>
        <fullName evidence="9">Peptide/nickel transport system permease protein</fullName>
    </submittedName>
</protein>
<dbReference type="InterPro" id="IPR050366">
    <property type="entry name" value="BP-dependent_transpt_permease"/>
</dbReference>
<sequence length="311" mass="34114">MPVVETKKRKELNPNQHQHDKQEILHNLEKEESYFRIIAKRFLNHKLAVIGLIVLFLIMLVAIFAPFIATKDPYQINAAFGAPPSAEYWLGTDLVGRDVFSRILYASRVSLMVGFGSVLIYTVIGTIIGAVSGYFGGRVDMIFMRITDVFMSFPQLMVILVVVSIFGPSLLNIIVILGVLGWPSVARLVRGSVLSLKEVDFVKSAVVLGISTPRILFSHILPNVMAPLLVHATFGIAAAIIIEASLSYLGMGVQPPISSWGNMLTDAQSITVISSQPWLWIPPGIMIVITVLAINFVGDGLRDALDPKMTN</sequence>
<feature type="transmembrane region" description="Helical" evidence="7">
    <location>
        <begin position="278"/>
        <end position="298"/>
    </location>
</feature>
<organism evidence="9 10">
    <name type="scientific">Sporosarcina limicola</name>
    <dbReference type="NCBI Taxonomy" id="34101"/>
    <lineage>
        <taxon>Bacteria</taxon>
        <taxon>Bacillati</taxon>
        <taxon>Bacillota</taxon>
        <taxon>Bacilli</taxon>
        <taxon>Bacillales</taxon>
        <taxon>Caryophanaceae</taxon>
        <taxon>Sporosarcina</taxon>
    </lineage>
</organism>
<feature type="transmembrane region" description="Helical" evidence="7">
    <location>
        <begin position="47"/>
        <end position="69"/>
    </location>
</feature>
<evidence type="ECO:0000256" key="3">
    <source>
        <dbReference type="ARBA" id="ARBA00022475"/>
    </source>
</evidence>
<comment type="subcellular location">
    <subcellularLocation>
        <location evidence="1 7">Cell membrane</location>
        <topology evidence="1 7">Multi-pass membrane protein</topology>
    </subcellularLocation>
</comment>
<keyword evidence="4 7" id="KW-0812">Transmembrane</keyword>
<dbReference type="CDD" id="cd06261">
    <property type="entry name" value="TM_PBP2"/>
    <property type="match status" value="1"/>
</dbReference>
<proteinExistence type="inferred from homology"/>
<evidence type="ECO:0000256" key="6">
    <source>
        <dbReference type="ARBA" id="ARBA00023136"/>
    </source>
</evidence>
<dbReference type="GO" id="GO:0005886">
    <property type="term" value="C:plasma membrane"/>
    <property type="evidence" value="ECO:0007669"/>
    <property type="project" value="UniProtKB-SubCell"/>
</dbReference>
<dbReference type="GO" id="GO:0055085">
    <property type="term" value="P:transmembrane transport"/>
    <property type="evidence" value="ECO:0007669"/>
    <property type="project" value="InterPro"/>
</dbReference>
<evidence type="ECO:0000256" key="2">
    <source>
        <dbReference type="ARBA" id="ARBA00022448"/>
    </source>
</evidence>
<gene>
    <name evidence="9" type="ORF">H4683_000999</name>
</gene>
<keyword evidence="6 7" id="KW-0472">Membrane</keyword>
<comment type="similarity">
    <text evidence="7">Belongs to the binding-protein-dependent transport system permease family.</text>
</comment>
<reference evidence="9" key="1">
    <citation type="submission" date="2020-10" db="EMBL/GenBank/DDBJ databases">
        <title>Genomic Encyclopedia of Type Strains, Phase IV (KMG-IV): sequencing the most valuable type-strain genomes for metagenomic binning, comparative biology and taxonomic classification.</title>
        <authorList>
            <person name="Goeker M."/>
        </authorList>
    </citation>
    <scope>NUCLEOTIDE SEQUENCE</scope>
    <source>
        <strain evidence="9">DSM 13886</strain>
    </source>
</reference>
<feature type="transmembrane region" description="Helical" evidence="7">
    <location>
        <begin position="228"/>
        <end position="251"/>
    </location>
</feature>
<dbReference type="Gene3D" id="1.10.3720.10">
    <property type="entry name" value="MetI-like"/>
    <property type="match status" value="1"/>
</dbReference>
<dbReference type="PANTHER" id="PTHR43386">
    <property type="entry name" value="OLIGOPEPTIDE TRANSPORT SYSTEM PERMEASE PROTEIN APPC"/>
    <property type="match status" value="1"/>
</dbReference>
<dbReference type="NCBIfam" id="NF045476">
    <property type="entry name" value="Opp4C"/>
    <property type="match status" value="1"/>
</dbReference>
<feature type="domain" description="ABC transmembrane type-1" evidence="8">
    <location>
        <begin position="107"/>
        <end position="298"/>
    </location>
</feature>
<dbReference type="PANTHER" id="PTHR43386:SF1">
    <property type="entry name" value="D,D-DIPEPTIDE TRANSPORT SYSTEM PERMEASE PROTEIN DDPC-RELATED"/>
    <property type="match status" value="1"/>
</dbReference>
<feature type="transmembrane region" description="Helical" evidence="7">
    <location>
        <begin position="111"/>
        <end position="135"/>
    </location>
</feature>
<dbReference type="Proteomes" id="UP000658225">
    <property type="component" value="Unassembled WGS sequence"/>
</dbReference>